<feature type="compositionally biased region" description="Polar residues" evidence="4">
    <location>
        <begin position="224"/>
        <end position="244"/>
    </location>
</feature>
<gene>
    <name evidence="6" type="ORF">RRG08_027780</name>
</gene>
<keyword evidence="7" id="KW-1185">Reference proteome</keyword>
<feature type="compositionally biased region" description="Basic and acidic residues" evidence="4">
    <location>
        <begin position="263"/>
        <end position="279"/>
    </location>
</feature>
<feature type="region of interest" description="Disordered" evidence="4">
    <location>
        <begin position="1"/>
        <end position="58"/>
    </location>
</feature>
<comment type="caution">
    <text evidence="6">The sequence shown here is derived from an EMBL/GenBank/DDBJ whole genome shotgun (WGS) entry which is preliminary data.</text>
</comment>
<sequence length="662" mass="74419">MSKGNNPAALANSGGGSRGDVSFIRAVQGSSGSNQGAESLPGLGSSHNISGSQGSPHQRLTHDIALQPHLYHPKPQQHHHQPPMPSQHSLHHHSSNTQPYLPDHMEAQQYHFKHPHHGAGGASGDPGIRGGPSHTDGWSEREEALAAELEEAKIRVAQMEKTMRWWSDCTSNWREKWNKARGERNKAKDENRLLRAKLEALAKEVTRLRRERKEALANEKDVVSASNEDQTESQQLATQMPSSITEDEHNGGNKSNDNQAGLSEKEKTVIAGTNEKECESVDELSEASSSVTKFPPKYNDEKDVNDKEAQSSSSPTKSSVEQSNAEFELAEKVAELQEELSQMKLKAAHASENAVMMQRKLDEANNTIQAEMLEKCSHMELVEQLQVEVKGLKSNLEEEKHGKQEINMQRSSDSDLLLGDEGMDKVKTQHQDELNRLTLDLEDEANSRSTMDKQVTELRRDLERIQAENASEWAKRERLESEKLALERDNKKLRAQVTDLEEELQKRSQATSSIVDSDLKTLQFELTENQKELSDVRHSQVKLRKALGERGTELEHTRRRAEQYQDEVRKLRGRVEELKHDLAAAEDEVDKQGNAARKAQRTNDELQAQVDSLQVQVNHLQSRLRSTSKLGPTSTTRSTSLKSLNWDETTDPEDSEVAFDDF</sequence>
<dbReference type="AlphaFoldDB" id="A0AAE0Z9E4"/>
<protein>
    <recommendedName>
        <fullName evidence="2">Coiled-coil domain-containing protein 102A</fullName>
    </recommendedName>
</protein>
<feature type="compositionally biased region" description="Basic residues" evidence="4">
    <location>
        <begin position="72"/>
        <end position="81"/>
    </location>
</feature>
<name>A0AAE0Z9E4_9GAST</name>
<feature type="domain" description="Myosin tail" evidence="5">
    <location>
        <begin position="427"/>
        <end position="624"/>
    </location>
</feature>
<reference evidence="6" key="1">
    <citation type="journal article" date="2023" name="G3 (Bethesda)">
        <title>A reference genome for the long-term kleptoplast-retaining sea slug Elysia crispata morphotype clarki.</title>
        <authorList>
            <person name="Eastman K.E."/>
            <person name="Pendleton A.L."/>
            <person name="Shaikh M.A."/>
            <person name="Suttiyut T."/>
            <person name="Ogas R."/>
            <person name="Tomko P."/>
            <person name="Gavelis G."/>
            <person name="Widhalm J.R."/>
            <person name="Wisecaver J.H."/>
        </authorList>
    </citation>
    <scope>NUCLEOTIDE SEQUENCE</scope>
    <source>
        <strain evidence="6">ECLA1</strain>
    </source>
</reference>
<feature type="coiled-coil region" evidence="3">
    <location>
        <begin position="427"/>
        <end position="510"/>
    </location>
</feature>
<evidence type="ECO:0000313" key="7">
    <source>
        <dbReference type="Proteomes" id="UP001283361"/>
    </source>
</evidence>
<dbReference type="PANTHER" id="PTHR46292">
    <property type="entry name" value="COILED-COIL DOMAIN-CONTAINING PROTEIN 102A"/>
    <property type="match status" value="1"/>
</dbReference>
<feature type="compositionally biased region" description="Polar residues" evidence="4">
    <location>
        <begin position="310"/>
        <end position="325"/>
    </location>
</feature>
<evidence type="ECO:0000256" key="2">
    <source>
        <dbReference type="ARBA" id="ARBA00040149"/>
    </source>
</evidence>
<evidence type="ECO:0000256" key="3">
    <source>
        <dbReference type="SAM" id="Coils"/>
    </source>
</evidence>
<feature type="compositionally biased region" description="Acidic residues" evidence="4">
    <location>
        <begin position="648"/>
        <end position="662"/>
    </location>
</feature>
<feature type="compositionally biased region" description="Polar residues" evidence="4">
    <location>
        <begin position="28"/>
        <end position="37"/>
    </location>
</feature>
<evidence type="ECO:0000259" key="5">
    <source>
        <dbReference type="Pfam" id="PF01576"/>
    </source>
</evidence>
<dbReference type="EMBL" id="JAWDGP010004345">
    <property type="protein sequence ID" value="KAK3765140.1"/>
    <property type="molecule type" value="Genomic_DNA"/>
</dbReference>
<feature type="compositionally biased region" description="Low complexity" evidence="4">
    <location>
        <begin position="633"/>
        <end position="644"/>
    </location>
</feature>
<feature type="compositionally biased region" description="Polar residues" evidence="4">
    <location>
        <begin position="252"/>
        <end position="261"/>
    </location>
</feature>
<feature type="region of interest" description="Disordered" evidence="4">
    <location>
        <begin position="72"/>
        <end position="101"/>
    </location>
</feature>
<feature type="coiled-coil region" evidence="3">
    <location>
        <begin position="326"/>
        <end position="402"/>
    </location>
</feature>
<dbReference type="Proteomes" id="UP001283361">
    <property type="component" value="Unassembled WGS sequence"/>
</dbReference>
<evidence type="ECO:0000256" key="4">
    <source>
        <dbReference type="SAM" id="MobiDB-lite"/>
    </source>
</evidence>
<evidence type="ECO:0000256" key="1">
    <source>
        <dbReference type="ARBA" id="ARBA00023054"/>
    </source>
</evidence>
<accession>A0AAE0Z9E4</accession>
<feature type="compositionally biased region" description="Polar residues" evidence="4">
    <location>
        <begin position="45"/>
        <end position="58"/>
    </location>
</feature>
<feature type="region of interest" description="Disordered" evidence="4">
    <location>
        <begin position="114"/>
        <end position="138"/>
    </location>
</feature>
<dbReference type="InterPro" id="IPR002928">
    <property type="entry name" value="Myosin_tail"/>
</dbReference>
<dbReference type="PANTHER" id="PTHR46292:SF1">
    <property type="entry name" value="COILED-COIL DOMAIN-CONTAINING PROTEIN 102A"/>
    <property type="match status" value="1"/>
</dbReference>
<feature type="region of interest" description="Disordered" evidence="4">
    <location>
        <begin position="214"/>
        <end position="326"/>
    </location>
</feature>
<evidence type="ECO:0000313" key="6">
    <source>
        <dbReference type="EMBL" id="KAK3765140.1"/>
    </source>
</evidence>
<dbReference type="Pfam" id="PF01576">
    <property type="entry name" value="Myosin_tail_1"/>
    <property type="match status" value="1"/>
</dbReference>
<feature type="compositionally biased region" description="Basic and acidic residues" evidence="4">
    <location>
        <begin position="298"/>
        <end position="309"/>
    </location>
</feature>
<feature type="compositionally biased region" description="Polar residues" evidence="4">
    <location>
        <begin position="618"/>
        <end position="632"/>
    </location>
</feature>
<feature type="compositionally biased region" description="Gly residues" evidence="4">
    <location>
        <begin position="118"/>
        <end position="130"/>
    </location>
</feature>
<organism evidence="6 7">
    <name type="scientific">Elysia crispata</name>
    <name type="common">lettuce slug</name>
    <dbReference type="NCBI Taxonomy" id="231223"/>
    <lineage>
        <taxon>Eukaryota</taxon>
        <taxon>Metazoa</taxon>
        <taxon>Spiralia</taxon>
        <taxon>Lophotrochozoa</taxon>
        <taxon>Mollusca</taxon>
        <taxon>Gastropoda</taxon>
        <taxon>Heterobranchia</taxon>
        <taxon>Euthyneura</taxon>
        <taxon>Panpulmonata</taxon>
        <taxon>Sacoglossa</taxon>
        <taxon>Placobranchoidea</taxon>
        <taxon>Plakobranchidae</taxon>
        <taxon>Elysia</taxon>
    </lineage>
</organism>
<dbReference type="GO" id="GO:0016459">
    <property type="term" value="C:myosin complex"/>
    <property type="evidence" value="ECO:0007669"/>
    <property type="project" value="InterPro"/>
</dbReference>
<proteinExistence type="predicted"/>
<keyword evidence="1 3" id="KW-0175">Coiled coil</keyword>
<feature type="region of interest" description="Disordered" evidence="4">
    <location>
        <begin position="618"/>
        <end position="662"/>
    </location>
</feature>